<gene>
    <name evidence="2" type="ORF">EV420DRAFT_1692598</name>
</gene>
<dbReference type="GeneID" id="85362916"/>
<protein>
    <recommendedName>
        <fullName evidence="4">F-box domain-containing protein</fullName>
    </recommendedName>
</protein>
<name>A0AA39N391_ARMTA</name>
<sequence>MLLRLSLLLTTSHRGLTNAYIYPGEYLWTDKAAFCICHRNNDQPSEYIETKAREELKAAQGILDIAEPEILLEIAICNVEDKSYGGYPGGPWLFARVCRKWKAVALSSKALWSTVILNNTFLSSLNLRKKAQVVLLEQLRRSGSMPLRIYLNFEDVSYSKSTMRILTDVVLQAFRWKSFEFHASVMFFHYMYLKVEHCLPILEQINLRITDTGTLSKNDGTYLMFSEAPHLCDVELDTNSSDPFDLPFPQLTRYINHFNRDKSHS</sequence>
<evidence type="ECO:0008006" key="4">
    <source>
        <dbReference type="Google" id="ProtNLM"/>
    </source>
</evidence>
<evidence type="ECO:0000256" key="1">
    <source>
        <dbReference type="SAM" id="SignalP"/>
    </source>
</evidence>
<keyword evidence="1" id="KW-0732">Signal</keyword>
<dbReference type="EMBL" id="JAUEPS010000024">
    <property type="protein sequence ID" value="KAK0455779.1"/>
    <property type="molecule type" value="Genomic_DNA"/>
</dbReference>
<dbReference type="Proteomes" id="UP001175211">
    <property type="component" value="Unassembled WGS sequence"/>
</dbReference>
<evidence type="ECO:0000313" key="2">
    <source>
        <dbReference type="EMBL" id="KAK0455779.1"/>
    </source>
</evidence>
<keyword evidence="3" id="KW-1185">Reference proteome</keyword>
<dbReference type="AlphaFoldDB" id="A0AA39N391"/>
<reference evidence="2" key="1">
    <citation type="submission" date="2023-06" db="EMBL/GenBank/DDBJ databases">
        <authorList>
            <consortium name="Lawrence Berkeley National Laboratory"/>
            <person name="Ahrendt S."/>
            <person name="Sahu N."/>
            <person name="Indic B."/>
            <person name="Wong-Bajracharya J."/>
            <person name="Merenyi Z."/>
            <person name="Ke H.-M."/>
            <person name="Monk M."/>
            <person name="Kocsube S."/>
            <person name="Drula E."/>
            <person name="Lipzen A."/>
            <person name="Balint B."/>
            <person name="Henrissat B."/>
            <person name="Andreopoulos B."/>
            <person name="Martin F.M."/>
            <person name="Harder C.B."/>
            <person name="Rigling D."/>
            <person name="Ford K.L."/>
            <person name="Foster G.D."/>
            <person name="Pangilinan J."/>
            <person name="Papanicolaou A."/>
            <person name="Barry K."/>
            <person name="LaButti K."/>
            <person name="Viragh M."/>
            <person name="Koriabine M."/>
            <person name="Yan M."/>
            <person name="Riley R."/>
            <person name="Champramary S."/>
            <person name="Plett K.L."/>
            <person name="Tsai I.J."/>
            <person name="Slot J."/>
            <person name="Sipos G."/>
            <person name="Plett J."/>
            <person name="Nagy L.G."/>
            <person name="Grigoriev I.V."/>
        </authorList>
    </citation>
    <scope>NUCLEOTIDE SEQUENCE</scope>
    <source>
        <strain evidence="2">CCBAS 213</strain>
    </source>
</reference>
<feature type="signal peptide" evidence="1">
    <location>
        <begin position="1"/>
        <end position="19"/>
    </location>
</feature>
<proteinExistence type="predicted"/>
<dbReference type="RefSeq" id="XP_060329289.1">
    <property type="nucleotide sequence ID" value="XM_060479368.1"/>
</dbReference>
<accession>A0AA39N391</accession>
<comment type="caution">
    <text evidence="2">The sequence shown here is derived from an EMBL/GenBank/DDBJ whole genome shotgun (WGS) entry which is preliminary data.</text>
</comment>
<evidence type="ECO:0000313" key="3">
    <source>
        <dbReference type="Proteomes" id="UP001175211"/>
    </source>
</evidence>
<organism evidence="2 3">
    <name type="scientific">Armillaria tabescens</name>
    <name type="common">Ringless honey mushroom</name>
    <name type="synonym">Agaricus tabescens</name>
    <dbReference type="NCBI Taxonomy" id="1929756"/>
    <lineage>
        <taxon>Eukaryota</taxon>
        <taxon>Fungi</taxon>
        <taxon>Dikarya</taxon>
        <taxon>Basidiomycota</taxon>
        <taxon>Agaricomycotina</taxon>
        <taxon>Agaricomycetes</taxon>
        <taxon>Agaricomycetidae</taxon>
        <taxon>Agaricales</taxon>
        <taxon>Marasmiineae</taxon>
        <taxon>Physalacriaceae</taxon>
        <taxon>Desarmillaria</taxon>
    </lineage>
</organism>
<feature type="chain" id="PRO_5041443980" description="F-box domain-containing protein" evidence="1">
    <location>
        <begin position="20"/>
        <end position="265"/>
    </location>
</feature>